<dbReference type="Proteomes" id="UP000226592">
    <property type="component" value="Unassembled WGS sequence"/>
</dbReference>
<protein>
    <submittedName>
        <fullName evidence="2">Uncharacterized protein</fullName>
    </submittedName>
</protein>
<dbReference type="EMBL" id="NZBU01000008">
    <property type="protein sequence ID" value="MAG22150.1"/>
    <property type="molecule type" value="Genomic_DNA"/>
</dbReference>
<keyword evidence="1" id="KW-1133">Transmembrane helix</keyword>
<feature type="transmembrane region" description="Helical" evidence="1">
    <location>
        <begin position="210"/>
        <end position="230"/>
    </location>
</feature>
<keyword evidence="1" id="KW-0812">Transmembrane</keyword>
<evidence type="ECO:0000313" key="3">
    <source>
        <dbReference type="Proteomes" id="UP000226592"/>
    </source>
</evidence>
<organism evidence="2 3">
    <name type="scientific">Candidatus Iainarchaeum sp</name>
    <dbReference type="NCBI Taxonomy" id="3101447"/>
    <lineage>
        <taxon>Archaea</taxon>
        <taxon>Candidatus Iainarchaeota</taxon>
        <taxon>Candidatus Iainarchaeia</taxon>
        <taxon>Candidatus Iainarchaeales</taxon>
        <taxon>Candidatus Iainarchaeaceae</taxon>
        <taxon>Candidatus Iainarchaeum</taxon>
    </lineage>
</organism>
<feature type="transmembrane region" description="Helical" evidence="1">
    <location>
        <begin position="177"/>
        <end position="198"/>
    </location>
</feature>
<comment type="caution">
    <text evidence="2">The sequence shown here is derived from an EMBL/GenBank/DDBJ whole genome shotgun (WGS) entry which is preliminary data.</text>
</comment>
<accession>A0A2D6M146</accession>
<feature type="transmembrane region" description="Helical" evidence="1">
    <location>
        <begin position="30"/>
        <end position="55"/>
    </location>
</feature>
<reference evidence="3" key="1">
    <citation type="submission" date="2017-09" db="EMBL/GenBank/DDBJ databases">
        <title>The Reconstruction of 2,631 Draft Metagenome-Assembled Genomes from the Global Oceans.</title>
        <authorList>
            <person name="Tully B.J."/>
            <person name="Graham E.D."/>
            <person name="Heidelberg J.F."/>
        </authorList>
    </citation>
    <scope>NUCLEOTIDE SEQUENCE [LARGE SCALE GENOMIC DNA]</scope>
</reference>
<feature type="transmembrane region" description="Helical" evidence="1">
    <location>
        <begin position="139"/>
        <end position="157"/>
    </location>
</feature>
<keyword evidence="1" id="KW-0472">Membrane</keyword>
<sequence>MKQGKEVKTLVEIANIISVQEITGAPVVDIWLIPLVSALITAIIAIATISVAFVVGYQVAKYINKAIKLTSEKAKVEKWIDDQGLTNALLGFRLTQIVTVWIWAYVIVAAIGSGFSIVFGSEFFLIKTGTGMVTNFLRYLENIAPSIVIVVVSLFIAKYISNNVKSGKSLFSHHVAIGIYGVVAYFALVATLGSFLGAPGAEIAGLMQSILLIFMLAIAAVIALAFGLGLRDTVAKAAAKNQTAIEKYIINLGKK</sequence>
<gene>
    <name evidence="2" type="ORF">CL943_02500</name>
</gene>
<dbReference type="AlphaFoldDB" id="A0A2D6M146"/>
<name>A0A2D6M146_9ARCH</name>
<feature type="transmembrane region" description="Helical" evidence="1">
    <location>
        <begin position="100"/>
        <end position="119"/>
    </location>
</feature>
<evidence type="ECO:0000313" key="2">
    <source>
        <dbReference type="EMBL" id="MAG22150.1"/>
    </source>
</evidence>
<proteinExistence type="predicted"/>
<evidence type="ECO:0000256" key="1">
    <source>
        <dbReference type="SAM" id="Phobius"/>
    </source>
</evidence>